<name>A0A176ZG11_9BRAD</name>
<gene>
    <name evidence="1" type="ORF">AXW67_02340</name>
</gene>
<evidence type="ECO:0000313" key="1">
    <source>
        <dbReference type="EMBL" id="OAF18783.1"/>
    </source>
</evidence>
<comment type="caution">
    <text evidence="1">The sequence shown here is derived from an EMBL/GenBank/DDBJ whole genome shotgun (WGS) entry which is preliminary data.</text>
</comment>
<dbReference type="EMBL" id="LSEF01000031">
    <property type="protein sequence ID" value="OAF18783.1"/>
    <property type="molecule type" value="Genomic_DNA"/>
</dbReference>
<protein>
    <submittedName>
        <fullName evidence="1">Uncharacterized protein</fullName>
    </submittedName>
</protein>
<dbReference type="AlphaFoldDB" id="A0A176ZG11"/>
<organism evidence="1 2">
    <name type="scientific">Bradyrhizobium neotropicale</name>
    <dbReference type="NCBI Taxonomy" id="1497615"/>
    <lineage>
        <taxon>Bacteria</taxon>
        <taxon>Pseudomonadati</taxon>
        <taxon>Pseudomonadota</taxon>
        <taxon>Alphaproteobacteria</taxon>
        <taxon>Hyphomicrobiales</taxon>
        <taxon>Nitrobacteraceae</taxon>
        <taxon>Bradyrhizobium</taxon>
    </lineage>
</organism>
<evidence type="ECO:0000313" key="2">
    <source>
        <dbReference type="Proteomes" id="UP000077173"/>
    </source>
</evidence>
<dbReference type="RefSeq" id="WP_063677374.1">
    <property type="nucleotide sequence ID" value="NZ_LSEF01000031.1"/>
</dbReference>
<accession>A0A176ZG11</accession>
<reference evidence="1 2" key="1">
    <citation type="submission" date="2016-02" db="EMBL/GenBank/DDBJ databases">
        <title>Draft genome sequence of the strain BR 10247T Bradyrhizobium neotropicale isolated from nodules of Centrolobium paraense.</title>
        <authorList>
            <person name="Simoes-Araujo J.L."/>
            <person name="Barauna A.C."/>
            <person name="Silva K."/>
            <person name="Zilli J.E."/>
        </authorList>
    </citation>
    <scope>NUCLEOTIDE SEQUENCE [LARGE SCALE GENOMIC DNA]</scope>
    <source>
        <strain evidence="1 2">BR 10247</strain>
    </source>
</reference>
<proteinExistence type="predicted"/>
<keyword evidence="2" id="KW-1185">Reference proteome</keyword>
<sequence length="186" mass="20677">MPRAVKRQVGTAPPEGALLYERRYDDGPLRFADREWSWAGHLTSEFMLEVDIPLRKSERPAFERHHPSHCNLHGSSCEELRQRDPEPVTAGKLLAQALARDAHAIDRLWKPASQSQLRATLETGYDGLYDALIFENDIGFAGALTRGASCLAAMYRALALYDAGQLGDAHELLATIFVIRPAILTP</sequence>
<dbReference type="Proteomes" id="UP000077173">
    <property type="component" value="Unassembled WGS sequence"/>
</dbReference>